<accession>A0AAD7IQL8</accession>
<gene>
    <name evidence="3" type="ORF">B0H16DRAFT_1850664</name>
</gene>
<feature type="region of interest" description="Disordered" evidence="1">
    <location>
        <begin position="91"/>
        <end position="141"/>
    </location>
</feature>
<feature type="compositionally biased region" description="Acidic residues" evidence="1">
    <location>
        <begin position="98"/>
        <end position="107"/>
    </location>
</feature>
<dbReference type="InterPro" id="IPR046496">
    <property type="entry name" value="DUF6589"/>
</dbReference>
<dbReference type="AlphaFoldDB" id="A0AAD7IQL8"/>
<feature type="compositionally biased region" description="Basic residues" evidence="1">
    <location>
        <begin position="122"/>
        <end position="131"/>
    </location>
</feature>
<proteinExistence type="predicted"/>
<dbReference type="Proteomes" id="UP001215598">
    <property type="component" value="Unassembled WGS sequence"/>
</dbReference>
<comment type="caution">
    <text evidence="3">The sequence shown here is derived from an EMBL/GenBank/DDBJ whole genome shotgun (WGS) entry which is preliminary data.</text>
</comment>
<evidence type="ECO:0000259" key="2">
    <source>
        <dbReference type="Pfam" id="PF20231"/>
    </source>
</evidence>
<dbReference type="EMBL" id="JARKIB010000076">
    <property type="protein sequence ID" value="KAJ7747487.1"/>
    <property type="molecule type" value="Genomic_DNA"/>
</dbReference>
<sequence length="270" mass="30742">MTGAAKELIMVERFDSYSIQKTRIRVDGPSYLFQALLELSVGISRCYADRANTKEFPAHLQRDTLRALHSSLSDIQKEILASVWRDEGVERVHHDTDADSEGEEEADSMPALAPIGSSTKASPKKKQKGSRAKASAQPKRNFSSGDQVMVSLCHFMRVTLWYLELCAAIAEGDIGRVFEVIKVLRFSFWGAGSTNYGNELLELACNFLYEWSGDLRWTVLENYLVNPTGRHGYWLELDLLQEHFNFWIKSLFNSKSHDFDGKHLSQRQWA</sequence>
<dbReference type="Pfam" id="PF20231">
    <property type="entry name" value="DUF6589"/>
    <property type="match status" value="1"/>
</dbReference>
<reference evidence="3" key="1">
    <citation type="submission" date="2023-03" db="EMBL/GenBank/DDBJ databases">
        <title>Massive genome expansion in bonnet fungi (Mycena s.s.) driven by repeated elements and novel gene families across ecological guilds.</title>
        <authorList>
            <consortium name="Lawrence Berkeley National Laboratory"/>
            <person name="Harder C.B."/>
            <person name="Miyauchi S."/>
            <person name="Viragh M."/>
            <person name="Kuo A."/>
            <person name="Thoen E."/>
            <person name="Andreopoulos B."/>
            <person name="Lu D."/>
            <person name="Skrede I."/>
            <person name="Drula E."/>
            <person name="Henrissat B."/>
            <person name="Morin E."/>
            <person name="Kohler A."/>
            <person name="Barry K."/>
            <person name="LaButti K."/>
            <person name="Morin E."/>
            <person name="Salamov A."/>
            <person name="Lipzen A."/>
            <person name="Mereny Z."/>
            <person name="Hegedus B."/>
            <person name="Baldrian P."/>
            <person name="Stursova M."/>
            <person name="Weitz H."/>
            <person name="Taylor A."/>
            <person name="Grigoriev I.V."/>
            <person name="Nagy L.G."/>
            <person name="Martin F."/>
            <person name="Kauserud H."/>
        </authorList>
    </citation>
    <scope>NUCLEOTIDE SEQUENCE</scope>
    <source>
        <strain evidence="3">CBHHK182m</strain>
    </source>
</reference>
<protein>
    <recommendedName>
        <fullName evidence="2">DUF6589 domain-containing protein</fullName>
    </recommendedName>
</protein>
<evidence type="ECO:0000313" key="4">
    <source>
        <dbReference type="Proteomes" id="UP001215598"/>
    </source>
</evidence>
<feature type="domain" description="DUF6589" evidence="2">
    <location>
        <begin position="52"/>
        <end position="264"/>
    </location>
</feature>
<keyword evidence="4" id="KW-1185">Reference proteome</keyword>
<evidence type="ECO:0000256" key="1">
    <source>
        <dbReference type="SAM" id="MobiDB-lite"/>
    </source>
</evidence>
<organism evidence="3 4">
    <name type="scientific">Mycena metata</name>
    <dbReference type="NCBI Taxonomy" id="1033252"/>
    <lineage>
        <taxon>Eukaryota</taxon>
        <taxon>Fungi</taxon>
        <taxon>Dikarya</taxon>
        <taxon>Basidiomycota</taxon>
        <taxon>Agaricomycotina</taxon>
        <taxon>Agaricomycetes</taxon>
        <taxon>Agaricomycetidae</taxon>
        <taxon>Agaricales</taxon>
        <taxon>Marasmiineae</taxon>
        <taxon>Mycenaceae</taxon>
        <taxon>Mycena</taxon>
    </lineage>
</organism>
<name>A0AAD7IQL8_9AGAR</name>
<evidence type="ECO:0000313" key="3">
    <source>
        <dbReference type="EMBL" id="KAJ7747487.1"/>
    </source>
</evidence>